<gene>
    <name evidence="1" type="ORF">CROQUDRAFT_95316</name>
</gene>
<dbReference type="AlphaFoldDB" id="A0A9P6NCK0"/>
<reference evidence="1" key="1">
    <citation type="submission" date="2013-11" db="EMBL/GenBank/DDBJ databases">
        <title>Genome sequence of the fusiform rust pathogen reveals effectors for host alternation and coevolution with pine.</title>
        <authorList>
            <consortium name="DOE Joint Genome Institute"/>
            <person name="Smith K."/>
            <person name="Pendleton A."/>
            <person name="Kubisiak T."/>
            <person name="Anderson C."/>
            <person name="Salamov A."/>
            <person name="Aerts A."/>
            <person name="Riley R."/>
            <person name="Clum A."/>
            <person name="Lindquist E."/>
            <person name="Ence D."/>
            <person name="Campbell M."/>
            <person name="Kronenberg Z."/>
            <person name="Feau N."/>
            <person name="Dhillon B."/>
            <person name="Hamelin R."/>
            <person name="Burleigh J."/>
            <person name="Smith J."/>
            <person name="Yandell M."/>
            <person name="Nelson C."/>
            <person name="Grigoriev I."/>
            <person name="Davis J."/>
        </authorList>
    </citation>
    <scope>NUCLEOTIDE SEQUENCE</scope>
    <source>
        <strain evidence="1">G11</strain>
    </source>
</reference>
<protein>
    <submittedName>
        <fullName evidence="1">Uncharacterized protein</fullName>
    </submittedName>
</protein>
<dbReference type="EMBL" id="MU167300">
    <property type="protein sequence ID" value="KAG0144210.1"/>
    <property type="molecule type" value="Genomic_DNA"/>
</dbReference>
<accession>A0A9P6NCK0</accession>
<evidence type="ECO:0000313" key="1">
    <source>
        <dbReference type="EMBL" id="KAG0144210.1"/>
    </source>
</evidence>
<keyword evidence="2" id="KW-1185">Reference proteome</keyword>
<dbReference type="Proteomes" id="UP000886653">
    <property type="component" value="Unassembled WGS sequence"/>
</dbReference>
<name>A0A9P6NCK0_9BASI</name>
<comment type="caution">
    <text evidence="1">The sequence shown here is derived from an EMBL/GenBank/DDBJ whole genome shotgun (WGS) entry which is preliminary data.</text>
</comment>
<organism evidence="1 2">
    <name type="scientific">Cronartium quercuum f. sp. fusiforme G11</name>
    <dbReference type="NCBI Taxonomy" id="708437"/>
    <lineage>
        <taxon>Eukaryota</taxon>
        <taxon>Fungi</taxon>
        <taxon>Dikarya</taxon>
        <taxon>Basidiomycota</taxon>
        <taxon>Pucciniomycotina</taxon>
        <taxon>Pucciniomycetes</taxon>
        <taxon>Pucciniales</taxon>
        <taxon>Coleosporiaceae</taxon>
        <taxon>Cronartium</taxon>
    </lineage>
</organism>
<proteinExistence type="predicted"/>
<evidence type="ECO:0000313" key="2">
    <source>
        <dbReference type="Proteomes" id="UP000886653"/>
    </source>
</evidence>
<sequence>MSTWYLSLFQPPPECSFVKIISVTGNGRILIGIPQMLALLSKSSNASAIFSWPVKAILLIPWADLLGHHPKSSLVSLPHLLSYSVLSPRVLVSSTRLRGSVSGSVVLTTVHFLLGIGVALAEAAGLIGSEQLDCHEILRDWYASGVSVITSLNEAMAIHRPITSISYFDMPLVGP</sequence>